<dbReference type="GO" id="GO:0008776">
    <property type="term" value="F:acetate kinase activity"/>
    <property type="evidence" value="ECO:0007669"/>
    <property type="project" value="UniProtKB-UniRule"/>
</dbReference>
<keyword evidence="9" id="KW-1185">Reference proteome</keyword>
<protein>
    <recommendedName>
        <fullName evidence="6">Acetate kinase</fullName>
        <ecNumber evidence="6">2.7.2.1</ecNumber>
    </recommendedName>
    <alternativeName>
        <fullName evidence="6">Acetokinase</fullName>
    </alternativeName>
</protein>
<evidence type="ECO:0000313" key="9">
    <source>
        <dbReference type="Proteomes" id="UP000005583"/>
    </source>
</evidence>
<reference evidence="8 9" key="1">
    <citation type="submission" date="2009-01" db="EMBL/GenBank/DDBJ databases">
        <authorList>
            <person name="Qin X."/>
            <person name="Bachman B."/>
            <person name="Battles P."/>
            <person name="Bell A."/>
            <person name="Bess C."/>
            <person name="Bickham C."/>
            <person name="Chaboub L."/>
            <person name="Chen D."/>
            <person name="Coyle M."/>
            <person name="Deiros D.R."/>
            <person name="Dinh H."/>
            <person name="Forbes L."/>
            <person name="Fowler G."/>
            <person name="Francisco L."/>
            <person name="Fu Q."/>
            <person name="Gubbala S."/>
            <person name="Hale W."/>
            <person name="Han Y."/>
            <person name="Hemphill L."/>
            <person name="Highlander S.K."/>
            <person name="Hirani K."/>
            <person name="Hogues M."/>
            <person name="Jackson L."/>
            <person name="Jakkamsetti A."/>
            <person name="Javaid M."/>
            <person name="Jiang H."/>
            <person name="Korchina V."/>
            <person name="Kovar C."/>
            <person name="Lara F."/>
            <person name="Lee S."/>
            <person name="Mata R."/>
            <person name="Mathew T."/>
            <person name="Moen C."/>
            <person name="Morales K."/>
            <person name="Munidasa M."/>
            <person name="Nazareth L."/>
            <person name="Ngo R."/>
            <person name="Nguyen L."/>
            <person name="Okwuonu G."/>
            <person name="Ongeri F."/>
            <person name="Patil S."/>
            <person name="Petrosino J."/>
            <person name="Pham C."/>
            <person name="Pham P."/>
            <person name="Pu L.-L."/>
            <person name="Puazo M."/>
            <person name="Raj R."/>
            <person name="Reid J."/>
            <person name="Rouhana J."/>
            <person name="Saada N."/>
            <person name="Shang Y."/>
            <person name="Simmons D."/>
            <person name="Thornton R."/>
            <person name="Warren J."/>
            <person name="Weissenberger G."/>
            <person name="Zhang J."/>
            <person name="Zhang L."/>
            <person name="Zhou C."/>
            <person name="Zhu D."/>
            <person name="Muzny D."/>
            <person name="Worley K."/>
            <person name="Gibbs R."/>
        </authorList>
    </citation>
    <scope>NUCLEOTIDE SEQUENCE [LARGE SCALE GENOMIC DNA]</scope>
    <source>
        <strain evidence="8 9">DSM 16047</strain>
    </source>
</reference>
<evidence type="ECO:0000313" key="8">
    <source>
        <dbReference type="EMBL" id="EEJ72352.1"/>
    </source>
</evidence>
<feature type="site" description="Transition state stabilizer" evidence="6">
    <location>
        <position position="187"/>
    </location>
</feature>
<proteinExistence type="inferred from homology"/>
<gene>
    <name evidence="6 8" type="primary">ackA</name>
    <name evidence="8" type="ORF">HMPREF0548_0771</name>
</gene>
<dbReference type="GO" id="GO:0006085">
    <property type="term" value="P:acetyl-CoA biosynthetic process"/>
    <property type="evidence" value="ECO:0007669"/>
    <property type="project" value="UniProtKB-UniRule"/>
</dbReference>
<dbReference type="InterPro" id="IPR004372">
    <property type="entry name" value="Ac/propionate_kinase"/>
</dbReference>
<dbReference type="PANTHER" id="PTHR21060">
    <property type="entry name" value="ACETATE KINASE"/>
    <property type="match status" value="1"/>
</dbReference>
<dbReference type="CDD" id="cd24010">
    <property type="entry name" value="ASKHA_NBD_AcK_PK"/>
    <property type="match status" value="1"/>
</dbReference>
<evidence type="ECO:0000256" key="6">
    <source>
        <dbReference type="HAMAP-Rule" id="MF_00020"/>
    </source>
</evidence>
<comment type="cofactor">
    <cofactor evidence="6">
        <name>Mg(2+)</name>
        <dbReference type="ChEBI" id="CHEBI:18420"/>
    </cofactor>
    <cofactor evidence="6">
        <name>Mn(2+)</name>
        <dbReference type="ChEBI" id="CHEBI:29035"/>
    </cofactor>
    <text evidence="6">Mg(2+). Can also accept Mn(2+).</text>
</comment>
<dbReference type="Gene3D" id="3.30.420.40">
    <property type="match status" value="2"/>
</dbReference>
<keyword evidence="2 6" id="KW-0808">Transferase</keyword>
<dbReference type="PANTHER" id="PTHR21060:SF15">
    <property type="entry name" value="ACETATE KINASE-RELATED"/>
    <property type="match status" value="1"/>
</dbReference>
<organism evidence="8 9">
    <name type="scientific">Lactobacillus ultunensis DSM 16047</name>
    <dbReference type="NCBI Taxonomy" id="525365"/>
    <lineage>
        <taxon>Bacteria</taxon>
        <taxon>Bacillati</taxon>
        <taxon>Bacillota</taxon>
        <taxon>Bacilli</taxon>
        <taxon>Lactobacillales</taxon>
        <taxon>Lactobacillaceae</taxon>
        <taxon>Lactobacillus</taxon>
    </lineage>
</organism>
<dbReference type="AlphaFoldDB" id="C2EM75"/>
<keyword evidence="6" id="KW-0963">Cytoplasm</keyword>
<keyword evidence="4 6" id="KW-0418">Kinase</keyword>
<comment type="subunit">
    <text evidence="6">Homodimer.</text>
</comment>
<comment type="pathway">
    <text evidence="6">Metabolic intermediate biosynthesis; acetyl-CoA biosynthesis; acetyl-CoA from acetate: step 1/2.</text>
</comment>
<comment type="catalytic activity">
    <reaction evidence="6">
        <text>acetate + ATP = acetyl phosphate + ADP</text>
        <dbReference type="Rhea" id="RHEA:11352"/>
        <dbReference type="ChEBI" id="CHEBI:22191"/>
        <dbReference type="ChEBI" id="CHEBI:30089"/>
        <dbReference type="ChEBI" id="CHEBI:30616"/>
        <dbReference type="ChEBI" id="CHEBI:456216"/>
        <dbReference type="EC" id="2.7.2.1"/>
    </reaction>
</comment>
<dbReference type="eggNOG" id="COG0282">
    <property type="taxonomic scope" value="Bacteria"/>
</dbReference>
<feature type="binding site" evidence="6">
    <location>
        <position position="23"/>
    </location>
    <ligand>
        <name>ATP</name>
        <dbReference type="ChEBI" id="CHEBI:30616"/>
    </ligand>
</feature>
<dbReference type="Pfam" id="PF00871">
    <property type="entry name" value="Acetate_kinase"/>
    <property type="match status" value="1"/>
</dbReference>
<dbReference type="GO" id="GO:0006083">
    <property type="term" value="P:acetate metabolic process"/>
    <property type="evidence" value="ECO:0007669"/>
    <property type="project" value="TreeGrafter"/>
</dbReference>
<keyword evidence="6" id="KW-0479">Metal-binding</keyword>
<dbReference type="NCBIfam" id="TIGR00016">
    <property type="entry name" value="ackA"/>
    <property type="match status" value="1"/>
</dbReference>
<dbReference type="EMBL" id="ACGU01000040">
    <property type="protein sequence ID" value="EEJ72352.1"/>
    <property type="molecule type" value="Genomic_DNA"/>
</dbReference>
<feature type="binding site" evidence="6">
    <location>
        <position position="16"/>
    </location>
    <ligand>
        <name>Mg(2+)</name>
        <dbReference type="ChEBI" id="CHEBI:18420"/>
    </ligand>
</feature>
<evidence type="ECO:0000256" key="7">
    <source>
        <dbReference type="RuleBase" id="RU003835"/>
    </source>
</evidence>
<evidence type="ECO:0000256" key="4">
    <source>
        <dbReference type="ARBA" id="ARBA00022777"/>
    </source>
</evidence>
<keyword evidence="3 6" id="KW-0547">Nucleotide-binding</keyword>
<feature type="binding site" evidence="6">
    <location>
        <begin position="290"/>
        <end position="292"/>
    </location>
    <ligand>
        <name>ATP</name>
        <dbReference type="ChEBI" id="CHEBI:30616"/>
    </ligand>
</feature>
<dbReference type="EC" id="2.7.2.1" evidence="6"/>
<keyword evidence="5 6" id="KW-0067">ATP-binding</keyword>
<dbReference type="HOGENOM" id="CLU_020352_0_1_9"/>
<name>C2EM75_9LACO</name>
<dbReference type="GO" id="GO:0000287">
    <property type="term" value="F:magnesium ion binding"/>
    <property type="evidence" value="ECO:0007669"/>
    <property type="project" value="UniProtKB-UniRule"/>
</dbReference>
<dbReference type="InterPro" id="IPR000890">
    <property type="entry name" value="Aliphatic_acid_kin_short-chain"/>
</dbReference>
<dbReference type="GO" id="GO:0005737">
    <property type="term" value="C:cytoplasm"/>
    <property type="evidence" value="ECO:0007669"/>
    <property type="project" value="UniProtKB-SubCell"/>
</dbReference>
<dbReference type="InterPro" id="IPR043129">
    <property type="entry name" value="ATPase_NBD"/>
</dbReference>
<comment type="subcellular location">
    <subcellularLocation>
        <location evidence="6">Cytoplasm</location>
    </subcellularLocation>
</comment>
<feature type="active site" description="Proton donor/acceptor" evidence="6">
    <location>
        <position position="155"/>
    </location>
</feature>
<accession>C2EM75</accession>
<evidence type="ECO:0000256" key="2">
    <source>
        <dbReference type="ARBA" id="ARBA00022679"/>
    </source>
</evidence>
<dbReference type="GO" id="GO:0005524">
    <property type="term" value="F:ATP binding"/>
    <property type="evidence" value="ECO:0007669"/>
    <property type="project" value="UniProtKB-KW"/>
</dbReference>
<evidence type="ECO:0000256" key="1">
    <source>
        <dbReference type="ARBA" id="ARBA00008748"/>
    </source>
</evidence>
<comment type="function">
    <text evidence="6">Catalyzes the formation of acetyl phosphate from acetate and ATP. Can also catalyze the reverse reaction.</text>
</comment>
<evidence type="ECO:0000256" key="5">
    <source>
        <dbReference type="ARBA" id="ARBA00022840"/>
    </source>
</evidence>
<feature type="binding site" evidence="6">
    <location>
        <begin position="335"/>
        <end position="339"/>
    </location>
    <ligand>
        <name>ATP</name>
        <dbReference type="ChEBI" id="CHEBI:30616"/>
    </ligand>
</feature>
<feature type="binding site" evidence="6">
    <location>
        <begin position="215"/>
        <end position="219"/>
    </location>
    <ligand>
        <name>ATP</name>
        <dbReference type="ChEBI" id="CHEBI:30616"/>
    </ligand>
</feature>
<sequence length="402" mass="44880">MKEEENIFMKKVLAINSGSSSFKYKLFSLPDEKVIAKGMADRVGLDDASFEIKLADGTGHVEKTEIPDQEAAVNLLIKFLKQFHVVEDLSEIVGVGHRVVNGGEYFKDSTIITKENLHQIYELEDYAPLHNPAEGRGIEAFMNVLPNVPQVAVFDTTYHRNLDPVHYLYSLPYEYYEKYGVRKYGAHGTSIRYTAPRAAELMGKDLKDLKLVICHLGSGASITAVKDAKSFDTSMGFSPVAGITMATRTGDIDPSLIQHLMHVEHKTMDEMIYILNHKSGLLGLSGISPDMRDVRESDSDRAKLARKIFINRIVRYVGAYIAEMGGVDAIIFTAGIGEHDVGVRKSVMDAFKYMGVEPDYEANEKNEEGFISKPDSKVKAMVIPTNEELIIERDVVRLTHIN</sequence>
<dbReference type="PRINTS" id="PR00471">
    <property type="entry name" value="ACETATEKNASE"/>
</dbReference>
<dbReference type="STRING" id="525365.HMPREF0548_0771"/>
<feature type="binding site" evidence="6">
    <location>
        <position position="387"/>
    </location>
    <ligand>
        <name>Mg(2+)</name>
        <dbReference type="ChEBI" id="CHEBI:18420"/>
    </ligand>
</feature>
<keyword evidence="6" id="KW-0460">Magnesium</keyword>
<comment type="similarity">
    <text evidence="1 6 7">Belongs to the acetokinase family.</text>
</comment>
<dbReference type="UniPathway" id="UPA00340">
    <property type="reaction ID" value="UER00458"/>
</dbReference>
<dbReference type="PROSITE" id="PS01075">
    <property type="entry name" value="ACETATE_KINASE_1"/>
    <property type="match status" value="1"/>
</dbReference>
<comment type="caution">
    <text evidence="8">The sequence shown here is derived from an EMBL/GenBank/DDBJ whole genome shotgun (WGS) entry which is preliminary data.</text>
</comment>
<dbReference type="HAMAP" id="MF_00020">
    <property type="entry name" value="Acetate_kinase"/>
    <property type="match status" value="1"/>
</dbReference>
<feature type="site" description="Transition state stabilizer" evidence="6">
    <location>
        <position position="248"/>
    </location>
</feature>
<dbReference type="Proteomes" id="UP000005583">
    <property type="component" value="Unassembled WGS sequence"/>
</dbReference>
<dbReference type="PIRSF" id="PIRSF000722">
    <property type="entry name" value="Acetate_prop_kin"/>
    <property type="match status" value="1"/>
</dbReference>
<dbReference type="SUPFAM" id="SSF53067">
    <property type="entry name" value="Actin-like ATPase domain"/>
    <property type="match status" value="2"/>
</dbReference>
<feature type="binding site" evidence="6">
    <location>
        <position position="98"/>
    </location>
    <ligand>
        <name>substrate</name>
    </ligand>
</feature>
<dbReference type="InterPro" id="IPR023865">
    <property type="entry name" value="Aliphatic_acid_kinase_CS"/>
</dbReference>
<dbReference type="PATRIC" id="fig|525365.8.peg.859"/>
<evidence type="ECO:0000256" key="3">
    <source>
        <dbReference type="ARBA" id="ARBA00022741"/>
    </source>
</evidence>